<dbReference type="PANTHER" id="PTHR43649">
    <property type="entry name" value="ARABINOSE-BINDING PROTEIN-RELATED"/>
    <property type="match status" value="1"/>
</dbReference>
<dbReference type="RefSeq" id="WP_090856722.1">
    <property type="nucleotide sequence ID" value="NZ_FNJU01000009.1"/>
</dbReference>
<keyword evidence="1" id="KW-0813">Transport</keyword>
<dbReference type="AlphaFoldDB" id="A0A1H0W5A1"/>
<dbReference type="PROSITE" id="PS51257">
    <property type="entry name" value="PROKAR_LIPOPROTEIN"/>
    <property type="match status" value="1"/>
</dbReference>
<dbReference type="EMBL" id="FNJU01000009">
    <property type="protein sequence ID" value="SDP85927.1"/>
    <property type="molecule type" value="Genomic_DNA"/>
</dbReference>
<keyword evidence="2" id="KW-1185">Reference proteome</keyword>
<sequence length="422" mass="49218">MFRRVIFSIFFIFLIGCGADENKEQISEIKADEKSELIDKNAPIELELWSYYSGGWEYAIDQFEQSHPGVTVKVQFFTFEEYQKEYLKALATKETPDLMVFDSNHFGHFMALDGLEDLAKEPYTLEHYREHFSESLWNMGQSFDGKKMIGVPIGPSPLVTFYRADIMEEYGFPSDPEELGDYMEDPNNWIKMATELREDDKWMIQDAMEPIQIYKSTRGVFNQELELVRTGEDFKKAIDLARVIRENDLVAPINVWEKNGVEVLKNDQFVMFYRGNWGSGEISGWVPEQSGKWRATRLPFNQFGWSNAPIISIPNASKQKELAWEFVESYSFGESYGVFNRSTDLRKNEFLGGQQDMVLFEEIMKKVEVPNLTPIDEKADAIWNSTLWNNWDTKLSTEQIMDEITKSINEQLSKEKEYLLRD</sequence>
<dbReference type="Pfam" id="PF13416">
    <property type="entry name" value="SBP_bac_8"/>
    <property type="match status" value="1"/>
</dbReference>
<gene>
    <name evidence="1" type="ORF">SAMN05216565_10986</name>
</gene>
<dbReference type="InterPro" id="IPR050490">
    <property type="entry name" value="Bact_solute-bd_prot1"/>
</dbReference>
<dbReference type="STRING" id="930152.SAMN05216565_10986"/>
<evidence type="ECO:0000313" key="1">
    <source>
        <dbReference type="EMBL" id="SDP85927.1"/>
    </source>
</evidence>
<dbReference type="SUPFAM" id="SSF53850">
    <property type="entry name" value="Periplasmic binding protein-like II"/>
    <property type="match status" value="1"/>
</dbReference>
<evidence type="ECO:0000313" key="2">
    <source>
        <dbReference type="Proteomes" id="UP000199159"/>
    </source>
</evidence>
<dbReference type="Proteomes" id="UP000199159">
    <property type="component" value="Unassembled WGS sequence"/>
</dbReference>
<dbReference type="InterPro" id="IPR006059">
    <property type="entry name" value="SBP"/>
</dbReference>
<reference evidence="2" key="1">
    <citation type="submission" date="2016-10" db="EMBL/GenBank/DDBJ databases">
        <authorList>
            <person name="Varghese N."/>
            <person name="Submissions S."/>
        </authorList>
    </citation>
    <scope>NUCLEOTIDE SEQUENCE [LARGE SCALE GENOMIC DNA]</scope>
    <source>
        <strain evidence="2">IBRC-M10078</strain>
    </source>
</reference>
<name>A0A1H0W5A1_9BACI</name>
<proteinExistence type="predicted"/>
<organism evidence="1 2">
    <name type="scientific">Litchfieldia salsa</name>
    <dbReference type="NCBI Taxonomy" id="930152"/>
    <lineage>
        <taxon>Bacteria</taxon>
        <taxon>Bacillati</taxon>
        <taxon>Bacillota</taxon>
        <taxon>Bacilli</taxon>
        <taxon>Bacillales</taxon>
        <taxon>Bacillaceae</taxon>
        <taxon>Litchfieldia</taxon>
    </lineage>
</organism>
<keyword evidence="1" id="KW-0762">Sugar transport</keyword>
<accession>A0A1H0W5A1</accession>
<protein>
    <submittedName>
        <fullName evidence="1">Multiple sugar transport system substrate-binding protein</fullName>
    </submittedName>
</protein>
<dbReference type="Gene3D" id="3.40.190.10">
    <property type="entry name" value="Periplasmic binding protein-like II"/>
    <property type="match status" value="1"/>
</dbReference>
<dbReference type="OrthoDB" id="2823382at2"/>